<dbReference type="InterPro" id="IPR013783">
    <property type="entry name" value="Ig-like_fold"/>
</dbReference>
<keyword evidence="6" id="KW-0325">Glycoprotein</keyword>
<dbReference type="GO" id="GO:0046556">
    <property type="term" value="F:alpha-L-arabinofuranosidase activity"/>
    <property type="evidence" value="ECO:0007669"/>
    <property type="project" value="TreeGrafter"/>
</dbReference>
<comment type="catalytic activity">
    <reaction evidence="10">
        <text>Hydrolysis of (1-&gt;4)-beta-D-xylans, to remove successive D-xylose residues from the non-reducing termini.</text>
        <dbReference type="EC" id="3.2.1.37"/>
    </reaction>
</comment>
<evidence type="ECO:0000256" key="5">
    <source>
        <dbReference type="ARBA" id="ARBA00022801"/>
    </source>
</evidence>
<keyword evidence="9" id="KW-0624">Polysaccharide degradation</keyword>
<comment type="similarity">
    <text evidence="2">Belongs to the glycosyl hydrolase 3 family.</text>
</comment>
<dbReference type="SMART" id="SM00758">
    <property type="entry name" value="PA14"/>
    <property type="match status" value="1"/>
</dbReference>
<dbReference type="GO" id="GO:0045493">
    <property type="term" value="P:xylan catabolic process"/>
    <property type="evidence" value="ECO:0007669"/>
    <property type="project" value="UniProtKB-KW"/>
</dbReference>
<keyword evidence="7" id="KW-0119">Carbohydrate metabolism</keyword>
<feature type="domain" description="PA14" evidence="12">
    <location>
        <begin position="444"/>
        <end position="611"/>
    </location>
</feature>
<dbReference type="PANTHER" id="PTHR42721:SF3">
    <property type="entry name" value="BETA-D-XYLOSIDASE 5-RELATED"/>
    <property type="match status" value="1"/>
</dbReference>
<dbReference type="AlphaFoldDB" id="A0A9P4M4C4"/>
<evidence type="ECO:0000256" key="6">
    <source>
        <dbReference type="ARBA" id="ARBA00023180"/>
    </source>
</evidence>
<name>A0A9P4M4C4_9PEZI</name>
<proteinExistence type="inferred from homology"/>
<dbReference type="InterPro" id="IPR037524">
    <property type="entry name" value="PA14/GLEYA"/>
</dbReference>
<evidence type="ECO:0000256" key="2">
    <source>
        <dbReference type="ARBA" id="ARBA00005336"/>
    </source>
</evidence>
<evidence type="ECO:0000256" key="8">
    <source>
        <dbReference type="ARBA" id="ARBA00023295"/>
    </source>
</evidence>
<dbReference type="InterPro" id="IPR002772">
    <property type="entry name" value="Glyco_hydro_3_C"/>
</dbReference>
<dbReference type="SUPFAM" id="SSF56988">
    <property type="entry name" value="Anthrax protective antigen"/>
    <property type="match status" value="1"/>
</dbReference>
<dbReference type="OrthoDB" id="2123594at2759"/>
<dbReference type="InterPro" id="IPR044993">
    <property type="entry name" value="BXL"/>
</dbReference>
<keyword evidence="4" id="KW-0732">Signal</keyword>
<evidence type="ECO:0000256" key="1">
    <source>
        <dbReference type="ARBA" id="ARBA00004851"/>
    </source>
</evidence>
<dbReference type="EC" id="3.2.1.37" evidence="11"/>
<dbReference type="PANTHER" id="PTHR42721">
    <property type="entry name" value="SUGAR HYDROLASE-RELATED"/>
    <property type="match status" value="1"/>
</dbReference>
<dbReference type="Proteomes" id="UP000799772">
    <property type="component" value="Unassembled WGS sequence"/>
</dbReference>
<comment type="pathway">
    <text evidence="1">Glycan degradation; xylan degradation.</text>
</comment>
<dbReference type="PROSITE" id="PS51820">
    <property type="entry name" value="PA14"/>
    <property type="match status" value="1"/>
</dbReference>
<evidence type="ECO:0000313" key="14">
    <source>
        <dbReference type="Proteomes" id="UP000799772"/>
    </source>
</evidence>
<dbReference type="EMBL" id="ML978135">
    <property type="protein sequence ID" value="KAF2094152.1"/>
    <property type="molecule type" value="Genomic_DNA"/>
</dbReference>
<evidence type="ECO:0000256" key="9">
    <source>
        <dbReference type="ARBA" id="ARBA00023326"/>
    </source>
</evidence>
<keyword evidence="5 13" id="KW-0378">Hydrolase</keyword>
<gene>
    <name evidence="13" type="ORF">NA57DRAFT_46773</name>
</gene>
<dbReference type="GO" id="GO:0031222">
    <property type="term" value="P:arabinan catabolic process"/>
    <property type="evidence" value="ECO:0007669"/>
    <property type="project" value="TreeGrafter"/>
</dbReference>
<evidence type="ECO:0000256" key="11">
    <source>
        <dbReference type="ARBA" id="ARBA00026107"/>
    </source>
</evidence>
<evidence type="ECO:0000313" key="13">
    <source>
        <dbReference type="EMBL" id="KAF2094152.1"/>
    </source>
</evidence>
<dbReference type="GO" id="GO:0009044">
    <property type="term" value="F:xylan 1,4-beta-xylosidase activity"/>
    <property type="evidence" value="ECO:0007669"/>
    <property type="project" value="UniProtKB-EC"/>
</dbReference>
<dbReference type="Pfam" id="PF00933">
    <property type="entry name" value="Glyco_hydro_3"/>
    <property type="match status" value="1"/>
</dbReference>
<evidence type="ECO:0000256" key="4">
    <source>
        <dbReference type="ARBA" id="ARBA00022729"/>
    </source>
</evidence>
<dbReference type="Pfam" id="PF07691">
    <property type="entry name" value="PA14"/>
    <property type="match status" value="1"/>
</dbReference>
<evidence type="ECO:0000256" key="10">
    <source>
        <dbReference type="ARBA" id="ARBA00024574"/>
    </source>
</evidence>
<dbReference type="InterPro" id="IPR026891">
    <property type="entry name" value="Fn3-like"/>
</dbReference>
<dbReference type="Gene3D" id="2.60.40.10">
    <property type="entry name" value="Immunoglobulins"/>
    <property type="match status" value="1"/>
</dbReference>
<dbReference type="InterPro" id="IPR001764">
    <property type="entry name" value="Glyco_hydro_3_N"/>
</dbReference>
<keyword evidence="8" id="KW-0326">Glycosidase</keyword>
<evidence type="ECO:0000256" key="3">
    <source>
        <dbReference type="ARBA" id="ARBA00022651"/>
    </source>
</evidence>
<dbReference type="Gene3D" id="3.20.20.300">
    <property type="entry name" value="Glycoside hydrolase, family 3, N-terminal domain"/>
    <property type="match status" value="1"/>
</dbReference>
<dbReference type="PRINTS" id="PR00133">
    <property type="entry name" value="GLHYDRLASE3"/>
</dbReference>
<dbReference type="InterPro" id="IPR017853">
    <property type="entry name" value="GH"/>
</dbReference>
<dbReference type="Pfam" id="PF14310">
    <property type="entry name" value="Fn3-like"/>
    <property type="match status" value="1"/>
</dbReference>
<keyword evidence="3" id="KW-0858">Xylan degradation</keyword>
<sequence>MFADAILGPYSDFGLYNFTMQYSPGAAIGVMHDWYPINKSHFNDMQRFQLDHARLKVPMMHYGECLHGVGSFKQSIFPQNIGMSASFDTDIVHRVGRAIGTEARSVGIHACLSPVLDLGKDPRWGRVQEAWGEDFVLTTHMGVAYASGLSKNGSWSDTDAVAPVMKHFAAHGSPQGGENAAPFMGHGNRQVLEEMLIPFRAVVELGGARGVMMGYNEVDDVPNSVNPMMYDALEQWGFDGFVTADDTGMRQLQTGHMVANSPADAIRQWWQAGGMVQYYDYPLQTYVESATGLIGNGSLSKATLQSHVRRILGVKQDLGLFQNPYIPEDIDPIAITRSNIPLTLEAAHKSIVLLENRNSTLPLKPQNLKRVALIGPFSDIFNFGDYSGQFGTYPIYNATTIRQAMSAYVKTNASSLELVSSWGSNSYDYNGQYAIPPYLLSANGTTGGLLATYYADTNFSIPLVRKIETPARDWGIYPPPGLPSNNFSVTWEGSLTVPVDADVDGWIGVAVSSNTTAKLYVDGKLVSTSPLTAAGNLLGNIPGLTFVNNNGTQPPVGSAAFKFTKGATHRIRIEYQAYNTYQKIENQSSLNAEIVFFWNLVDSKDPIQQAVDLAKTADVVVLAVGAGWNSDGEGGDKADLKLGSNQTALADAIFAIGKPVVMVLEGGRPFALPEYYEQAAAVISAFFPGQQGGQAISDVLFGQFNPGGRIPLSVPVDAGQLPVFYNYKNTAKPNDYVDLSQWPQYSFGYGISYTTFEVSNFKASSTSGSSKFKAGDTITFSVDVNNNGTMAGSYVAQVYLLQRVSSITRPVKQLAAFTRVYLDAGRSATATMDLEVNRFLPILNRQYEWELETGDYTFALLENSAHDVSTTTNVTLTSV</sequence>
<dbReference type="InterPro" id="IPR011658">
    <property type="entry name" value="PA14_dom"/>
</dbReference>
<dbReference type="Pfam" id="PF01915">
    <property type="entry name" value="Glyco_hydro_3_C"/>
    <property type="match status" value="1"/>
</dbReference>
<evidence type="ECO:0000256" key="7">
    <source>
        <dbReference type="ARBA" id="ARBA00023277"/>
    </source>
</evidence>
<dbReference type="SUPFAM" id="SSF51445">
    <property type="entry name" value="(Trans)glycosidases"/>
    <property type="match status" value="1"/>
</dbReference>
<dbReference type="SUPFAM" id="SSF52279">
    <property type="entry name" value="Beta-D-glucan exohydrolase, C-terminal domain"/>
    <property type="match status" value="1"/>
</dbReference>
<reference evidence="13" key="1">
    <citation type="journal article" date="2020" name="Stud. Mycol.">
        <title>101 Dothideomycetes genomes: a test case for predicting lifestyles and emergence of pathogens.</title>
        <authorList>
            <person name="Haridas S."/>
            <person name="Albert R."/>
            <person name="Binder M."/>
            <person name="Bloem J."/>
            <person name="Labutti K."/>
            <person name="Salamov A."/>
            <person name="Andreopoulos B."/>
            <person name="Baker S."/>
            <person name="Barry K."/>
            <person name="Bills G."/>
            <person name="Bluhm B."/>
            <person name="Cannon C."/>
            <person name="Castanera R."/>
            <person name="Culley D."/>
            <person name="Daum C."/>
            <person name="Ezra D."/>
            <person name="Gonzalez J."/>
            <person name="Henrissat B."/>
            <person name="Kuo A."/>
            <person name="Liang C."/>
            <person name="Lipzen A."/>
            <person name="Lutzoni F."/>
            <person name="Magnuson J."/>
            <person name="Mondo S."/>
            <person name="Nolan M."/>
            <person name="Ohm R."/>
            <person name="Pangilinan J."/>
            <person name="Park H.-J."/>
            <person name="Ramirez L."/>
            <person name="Alfaro M."/>
            <person name="Sun H."/>
            <person name="Tritt A."/>
            <person name="Yoshinaga Y."/>
            <person name="Zwiers L.-H."/>
            <person name="Turgeon B."/>
            <person name="Goodwin S."/>
            <person name="Spatafora J."/>
            <person name="Crous P."/>
            <person name="Grigoriev I."/>
        </authorList>
    </citation>
    <scope>NUCLEOTIDE SEQUENCE</scope>
    <source>
        <strain evidence="13">CBS 133067</strain>
    </source>
</reference>
<dbReference type="SMART" id="SM01217">
    <property type="entry name" value="Fn3_like"/>
    <property type="match status" value="1"/>
</dbReference>
<dbReference type="InterPro" id="IPR036881">
    <property type="entry name" value="Glyco_hydro_3_C_sf"/>
</dbReference>
<dbReference type="Gene3D" id="3.40.50.1700">
    <property type="entry name" value="Glycoside hydrolase family 3 C-terminal domain"/>
    <property type="match status" value="2"/>
</dbReference>
<accession>A0A9P4M4C4</accession>
<comment type="caution">
    <text evidence="13">The sequence shown here is derived from an EMBL/GenBank/DDBJ whole genome shotgun (WGS) entry which is preliminary data.</text>
</comment>
<keyword evidence="14" id="KW-1185">Reference proteome</keyword>
<dbReference type="InterPro" id="IPR036962">
    <property type="entry name" value="Glyco_hydro_3_N_sf"/>
</dbReference>
<protein>
    <recommendedName>
        <fullName evidence="11">xylan 1,4-beta-xylosidase</fullName>
        <ecNumber evidence="11">3.2.1.37</ecNumber>
    </recommendedName>
</protein>
<evidence type="ECO:0000259" key="12">
    <source>
        <dbReference type="PROSITE" id="PS51820"/>
    </source>
</evidence>
<organism evidence="13 14">
    <name type="scientific">Rhizodiscina lignyota</name>
    <dbReference type="NCBI Taxonomy" id="1504668"/>
    <lineage>
        <taxon>Eukaryota</taxon>
        <taxon>Fungi</taxon>
        <taxon>Dikarya</taxon>
        <taxon>Ascomycota</taxon>
        <taxon>Pezizomycotina</taxon>
        <taxon>Dothideomycetes</taxon>
        <taxon>Pleosporomycetidae</taxon>
        <taxon>Aulographales</taxon>
        <taxon>Rhizodiscinaceae</taxon>
        <taxon>Rhizodiscina</taxon>
    </lineage>
</organism>